<reference evidence="2 3" key="1">
    <citation type="journal article" date="2023" name="G3 (Bethesda)">
        <title>A haplotype-resolved chromosome-scale genome for Quercus rubra L. provides insights into the genetics of adaptive traits for red oak species.</title>
        <authorList>
            <person name="Kapoor B."/>
            <person name="Jenkins J."/>
            <person name="Schmutz J."/>
            <person name="Zhebentyayeva T."/>
            <person name="Kuelheim C."/>
            <person name="Coggeshall M."/>
            <person name="Heim C."/>
            <person name="Lasky J.R."/>
            <person name="Leites L."/>
            <person name="Islam-Faridi N."/>
            <person name="Romero-Severson J."/>
            <person name="DeLeo V.L."/>
            <person name="Lucas S.M."/>
            <person name="Lazic D."/>
            <person name="Gailing O."/>
            <person name="Carlson J."/>
            <person name="Staton M."/>
        </authorList>
    </citation>
    <scope>NUCLEOTIDE SEQUENCE [LARGE SCALE GENOMIC DNA]</scope>
    <source>
        <strain evidence="2">Pseudo-F2</strain>
    </source>
</reference>
<dbReference type="EMBL" id="JAXUIC010000006">
    <property type="protein sequence ID" value="KAK4583851.1"/>
    <property type="molecule type" value="Genomic_DNA"/>
</dbReference>
<dbReference type="PANTHER" id="PTHR33384:SF17">
    <property type="entry name" value="VQ DOMAIN-CONTAINING PROTEIN"/>
    <property type="match status" value="1"/>
</dbReference>
<organism evidence="2 3">
    <name type="scientific">Quercus rubra</name>
    <name type="common">Northern red oak</name>
    <name type="synonym">Quercus borealis</name>
    <dbReference type="NCBI Taxonomy" id="3512"/>
    <lineage>
        <taxon>Eukaryota</taxon>
        <taxon>Viridiplantae</taxon>
        <taxon>Streptophyta</taxon>
        <taxon>Embryophyta</taxon>
        <taxon>Tracheophyta</taxon>
        <taxon>Spermatophyta</taxon>
        <taxon>Magnoliopsida</taxon>
        <taxon>eudicotyledons</taxon>
        <taxon>Gunneridae</taxon>
        <taxon>Pentapetalae</taxon>
        <taxon>rosids</taxon>
        <taxon>fabids</taxon>
        <taxon>Fagales</taxon>
        <taxon>Fagaceae</taxon>
        <taxon>Quercus</taxon>
    </lineage>
</organism>
<accession>A0AAN7F0W9</accession>
<evidence type="ECO:0000313" key="2">
    <source>
        <dbReference type="EMBL" id="KAK4583851.1"/>
    </source>
</evidence>
<name>A0AAN7F0W9_QUERU</name>
<dbReference type="AlphaFoldDB" id="A0AAN7F0W9"/>
<evidence type="ECO:0000256" key="1">
    <source>
        <dbReference type="SAM" id="MobiDB-lite"/>
    </source>
</evidence>
<dbReference type="Proteomes" id="UP001324115">
    <property type="component" value="Unassembled WGS sequence"/>
</dbReference>
<proteinExistence type="predicted"/>
<comment type="caution">
    <text evidence="2">The sequence shown here is derived from an EMBL/GenBank/DDBJ whole genome shotgun (WGS) entry which is preliminary data.</text>
</comment>
<feature type="region of interest" description="Disordered" evidence="1">
    <location>
        <begin position="20"/>
        <end position="39"/>
    </location>
</feature>
<protein>
    <submittedName>
        <fullName evidence="2">Uncharacterized protein</fullName>
    </submittedName>
</protein>
<gene>
    <name evidence="2" type="ORF">RGQ29_021821</name>
</gene>
<keyword evidence="3" id="KW-1185">Reference proteome</keyword>
<evidence type="ECO:0000313" key="3">
    <source>
        <dbReference type="Proteomes" id="UP001324115"/>
    </source>
</evidence>
<sequence>MQERVMQYCNMHHSAVKSNLVDSGSETNKLESRVNDQPLCPKPRRIGPAIPEFLKPQRCSKHSQPNIEGRRDILNIISEKNSTDGRDYICNGCTPSCYPGSPPGRTDNPLVHDVQFVHQMELLSPFTRTKLSDKFGFTSASPV</sequence>
<dbReference type="PANTHER" id="PTHR33384">
    <property type="entry name" value="EXPRESSED PROTEIN"/>
    <property type="match status" value="1"/>
</dbReference>